<dbReference type="PANTHER" id="PTHR30383">
    <property type="entry name" value="THIOESTERASE 1/PROTEASE 1/LYSOPHOSPHOLIPASE L1"/>
    <property type="match status" value="1"/>
</dbReference>
<dbReference type="RefSeq" id="WP_245869052.1">
    <property type="nucleotide sequence ID" value="NZ_FZOR01000023.1"/>
</dbReference>
<sequence length="259" mass="27664">MTYRRARRGAATLMLCLSLVAALPVTGCSVLTGSVHEPAAADGPRKAPAEDGGSRKSPPVVMFLGDSYTVGDRGVEPETTYAAAAARLLGWQVVIGGRAGTGFLAKGRGTQAFLGLYESQLGWRPAPDLLIVSGGHNDWRLPAPKVAAAAHVLLQRARQRWPGTRVVLVGPLWGTGAPTPGALAVRDALRNLARQLGVPFIDPIGEKWITGDWVTGQGNAPRYIKRDRTHPNQTGHRYVATRLVADLDRLGLAHPARKR</sequence>
<dbReference type="Proteomes" id="UP000198318">
    <property type="component" value="Unassembled WGS sequence"/>
</dbReference>
<dbReference type="InterPro" id="IPR013830">
    <property type="entry name" value="SGNH_hydro"/>
</dbReference>
<feature type="compositionally biased region" description="Basic and acidic residues" evidence="1">
    <location>
        <begin position="43"/>
        <end position="54"/>
    </location>
</feature>
<name>A0A239LNI9_9ACTN</name>
<accession>A0A239LNI9</accession>
<dbReference type="InterPro" id="IPR036514">
    <property type="entry name" value="SGNH_hydro_sf"/>
</dbReference>
<dbReference type="InterPro" id="IPR051532">
    <property type="entry name" value="Ester_Hydrolysis_Enzymes"/>
</dbReference>
<feature type="chain" id="PRO_5039620183" evidence="2">
    <location>
        <begin position="28"/>
        <end position="259"/>
    </location>
</feature>
<reference evidence="4 5" key="1">
    <citation type="submission" date="2017-06" db="EMBL/GenBank/DDBJ databases">
        <authorList>
            <person name="Kim H.J."/>
            <person name="Triplett B.A."/>
        </authorList>
    </citation>
    <scope>NUCLEOTIDE SEQUENCE [LARGE SCALE GENOMIC DNA]</scope>
    <source>
        <strain evidence="4 5">DSM 44715</strain>
    </source>
</reference>
<feature type="signal peptide" evidence="2">
    <location>
        <begin position="1"/>
        <end position="27"/>
    </location>
</feature>
<dbReference type="EMBL" id="FZOR01000023">
    <property type="protein sequence ID" value="SNT32031.1"/>
    <property type="molecule type" value="Genomic_DNA"/>
</dbReference>
<dbReference type="Pfam" id="PF13472">
    <property type="entry name" value="Lipase_GDSL_2"/>
    <property type="match status" value="1"/>
</dbReference>
<protein>
    <submittedName>
        <fullName evidence="4">Lysophospholipase L1</fullName>
    </submittedName>
</protein>
<keyword evidence="2" id="KW-0732">Signal</keyword>
<dbReference type="AlphaFoldDB" id="A0A239LNI9"/>
<gene>
    <name evidence="4" type="ORF">SAMN05443665_102396</name>
</gene>
<dbReference type="CDD" id="cd00229">
    <property type="entry name" value="SGNH_hydrolase"/>
    <property type="match status" value="1"/>
</dbReference>
<evidence type="ECO:0000313" key="5">
    <source>
        <dbReference type="Proteomes" id="UP000198318"/>
    </source>
</evidence>
<feature type="domain" description="SGNH hydrolase-type esterase" evidence="3">
    <location>
        <begin position="63"/>
        <end position="237"/>
    </location>
</feature>
<feature type="region of interest" description="Disordered" evidence="1">
    <location>
        <begin position="37"/>
        <end position="58"/>
    </location>
</feature>
<evidence type="ECO:0000256" key="2">
    <source>
        <dbReference type="SAM" id="SignalP"/>
    </source>
</evidence>
<proteinExistence type="predicted"/>
<dbReference type="SUPFAM" id="SSF52266">
    <property type="entry name" value="SGNH hydrolase"/>
    <property type="match status" value="1"/>
</dbReference>
<evidence type="ECO:0000259" key="3">
    <source>
        <dbReference type="Pfam" id="PF13472"/>
    </source>
</evidence>
<organism evidence="4 5">
    <name type="scientific">Actinomadura meyerae</name>
    <dbReference type="NCBI Taxonomy" id="240840"/>
    <lineage>
        <taxon>Bacteria</taxon>
        <taxon>Bacillati</taxon>
        <taxon>Actinomycetota</taxon>
        <taxon>Actinomycetes</taxon>
        <taxon>Streptosporangiales</taxon>
        <taxon>Thermomonosporaceae</taxon>
        <taxon>Actinomadura</taxon>
    </lineage>
</organism>
<keyword evidence="5" id="KW-1185">Reference proteome</keyword>
<evidence type="ECO:0000313" key="4">
    <source>
        <dbReference type="EMBL" id="SNT32031.1"/>
    </source>
</evidence>
<dbReference type="Gene3D" id="3.40.50.1110">
    <property type="entry name" value="SGNH hydrolase"/>
    <property type="match status" value="1"/>
</dbReference>
<evidence type="ECO:0000256" key="1">
    <source>
        <dbReference type="SAM" id="MobiDB-lite"/>
    </source>
</evidence>